<evidence type="ECO:0000259" key="6">
    <source>
        <dbReference type="Pfam" id="PF00413"/>
    </source>
</evidence>
<dbReference type="Proteomes" id="UP000746690">
    <property type="component" value="Unassembled WGS sequence"/>
</dbReference>
<dbReference type="SUPFAM" id="SSF55486">
    <property type="entry name" value="Metalloproteases ('zincins'), catalytic domain"/>
    <property type="match status" value="1"/>
</dbReference>
<protein>
    <recommendedName>
        <fullName evidence="6">Peptidase M10 metallopeptidase domain-containing protein</fullName>
    </recommendedName>
</protein>
<feature type="signal peptide" evidence="5">
    <location>
        <begin position="1"/>
        <end position="22"/>
    </location>
</feature>
<keyword evidence="4" id="KW-0862">Zinc</keyword>
<dbReference type="Pfam" id="PF00413">
    <property type="entry name" value="Peptidase_M10"/>
    <property type="match status" value="1"/>
</dbReference>
<dbReference type="EMBL" id="JABBHF010000003">
    <property type="protein sequence ID" value="NMH86956.1"/>
    <property type="molecule type" value="Genomic_DNA"/>
</dbReference>
<keyword evidence="2" id="KW-0479">Metal-binding</keyword>
<keyword evidence="3" id="KW-0378">Hydrolase</keyword>
<dbReference type="InterPro" id="IPR001818">
    <property type="entry name" value="Pept_M10_metallopeptidase"/>
</dbReference>
<name>A0ABX1RTT2_9FLAO</name>
<dbReference type="RefSeq" id="WP_169671041.1">
    <property type="nucleotide sequence ID" value="NZ_JABBHF010000003.1"/>
</dbReference>
<comment type="caution">
    <text evidence="7">The sequence shown here is derived from an EMBL/GenBank/DDBJ whole genome shotgun (WGS) entry which is preliminary data.</text>
</comment>
<evidence type="ECO:0000256" key="4">
    <source>
        <dbReference type="ARBA" id="ARBA00022833"/>
    </source>
</evidence>
<evidence type="ECO:0000256" key="1">
    <source>
        <dbReference type="ARBA" id="ARBA00022670"/>
    </source>
</evidence>
<evidence type="ECO:0000256" key="3">
    <source>
        <dbReference type="ARBA" id="ARBA00022801"/>
    </source>
</evidence>
<accession>A0ABX1RTT2</accession>
<proteinExistence type="predicted"/>
<evidence type="ECO:0000256" key="5">
    <source>
        <dbReference type="SAM" id="SignalP"/>
    </source>
</evidence>
<keyword evidence="8" id="KW-1185">Reference proteome</keyword>
<evidence type="ECO:0000313" key="7">
    <source>
        <dbReference type="EMBL" id="NMH86956.1"/>
    </source>
</evidence>
<dbReference type="Gene3D" id="3.40.390.10">
    <property type="entry name" value="Collagenase (Catalytic Domain)"/>
    <property type="match status" value="1"/>
</dbReference>
<reference evidence="7 8" key="1">
    <citation type="submission" date="2020-04" db="EMBL/GenBank/DDBJ databases">
        <title>A Flavivirga sp. nov.</title>
        <authorList>
            <person name="Sun X."/>
        </authorList>
    </citation>
    <scope>NUCLEOTIDE SEQUENCE [LARGE SCALE GENOMIC DNA]</scope>
    <source>
        <strain evidence="7 8">Y03</strain>
    </source>
</reference>
<keyword evidence="1" id="KW-0645">Protease</keyword>
<organism evidence="7 8">
    <name type="scientific">Flavivirga algicola</name>
    <dbReference type="NCBI Taxonomy" id="2729136"/>
    <lineage>
        <taxon>Bacteria</taxon>
        <taxon>Pseudomonadati</taxon>
        <taxon>Bacteroidota</taxon>
        <taxon>Flavobacteriia</taxon>
        <taxon>Flavobacteriales</taxon>
        <taxon>Flavobacteriaceae</taxon>
        <taxon>Flavivirga</taxon>
    </lineage>
</organism>
<evidence type="ECO:0000313" key="8">
    <source>
        <dbReference type="Proteomes" id="UP000746690"/>
    </source>
</evidence>
<sequence length="446" mass="49140">MKNKSIIIKVFVVLMMPLFLFQNCSEDSPENIPEEKAIQNKLLENLKQLGFEESDIEDTGRYYVIQGDMTFDKNEEYWSPGNINIPKETKSKVSTSKQRETPFPVTITNVNVFLNPNMNVNWTNASRDAIDRWNAVNSGLNLIEVFSAATAHIQIMYDTHDPGTVLPNTTFGRGLFPTVDGLPGTRTWINPDFNFPNLCGSTITQNARIANVQHELGHNLGLAHTNDPSFTLIPGTSITDPGSVMNGGAVCTISDFSNNDEIAIEILFPLPTISGPSIVCGTSTKTFTLSGGTATSWQVSSNLQIVSQAGTSANIKSTSSSTSASGFVEAVTSSGTIRNDIWIGGPRIKLTSVQPSLYWGGSYYVGQQVWFNFADQAQQVFPLNNSNFQWRKKTSSNYDYSLVTKSGPTVVIKINSSGFIAIDFEVRIKNECGWGPWKTYEYQLQV</sequence>
<gene>
    <name evidence="7" type="ORF">HHX25_05530</name>
</gene>
<feature type="domain" description="Peptidase M10 metallopeptidase" evidence="6">
    <location>
        <begin position="122"/>
        <end position="235"/>
    </location>
</feature>
<evidence type="ECO:0000256" key="2">
    <source>
        <dbReference type="ARBA" id="ARBA00022723"/>
    </source>
</evidence>
<dbReference type="InterPro" id="IPR024079">
    <property type="entry name" value="MetalloPept_cat_dom_sf"/>
</dbReference>
<feature type="chain" id="PRO_5046718196" description="Peptidase M10 metallopeptidase domain-containing protein" evidence="5">
    <location>
        <begin position="23"/>
        <end position="446"/>
    </location>
</feature>
<keyword evidence="5" id="KW-0732">Signal</keyword>